<dbReference type="RefSeq" id="WP_269478435.1">
    <property type="nucleotide sequence ID" value="NZ_JAOSHN010000002.1"/>
</dbReference>
<dbReference type="SUPFAM" id="SSF69279">
    <property type="entry name" value="Phage tail proteins"/>
    <property type="match status" value="1"/>
</dbReference>
<reference evidence="1" key="1">
    <citation type="submission" date="2022-09" db="EMBL/GenBank/DDBJ databases">
        <title>Culturomic study of gut microbiota in children with autism spectrum disorder.</title>
        <authorList>
            <person name="Efimov B.A."/>
            <person name="Chaplin A.V."/>
            <person name="Sokolova S.R."/>
            <person name="Pikina A.P."/>
            <person name="Korzhanova M."/>
            <person name="Belova V."/>
            <person name="Korostin D."/>
        </authorList>
    </citation>
    <scope>NUCLEOTIDE SEQUENCE</scope>
    <source>
        <strain evidence="1">ASD5510</strain>
    </source>
</reference>
<comment type="caution">
    <text evidence="1">The sequence shown here is derived from an EMBL/GenBank/DDBJ whole genome shotgun (WGS) entry which is preliminary data.</text>
</comment>
<protein>
    <submittedName>
        <fullName evidence="1">Phage late control D family protein</fullName>
    </submittedName>
</protein>
<evidence type="ECO:0000313" key="1">
    <source>
        <dbReference type="EMBL" id="MCU7378122.1"/>
    </source>
</evidence>
<organism evidence="1 2">
    <name type="scientific">Hominibacterium faecale</name>
    <dbReference type="NCBI Taxonomy" id="2839743"/>
    <lineage>
        <taxon>Bacteria</taxon>
        <taxon>Bacillati</taxon>
        <taxon>Bacillota</taxon>
        <taxon>Clostridia</taxon>
        <taxon>Peptostreptococcales</taxon>
        <taxon>Anaerovoracaceae</taxon>
        <taxon>Hominibacterium</taxon>
    </lineage>
</organism>
<dbReference type="EMBL" id="JAOSHN010000002">
    <property type="protein sequence ID" value="MCU7378122.1"/>
    <property type="molecule type" value="Genomic_DNA"/>
</dbReference>
<dbReference type="Proteomes" id="UP001065549">
    <property type="component" value="Unassembled WGS sequence"/>
</dbReference>
<keyword evidence="2" id="KW-1185">Reference proteome</keyword>
<sequence>MILEYKGVEITESVSIYRCWHDMFAQDKADMLTIMFDDIESLWDNWNPQSGDEIVVKNDEISTGTMYVHKKTMRGRFYTLIAASAPLSSNVNRSKAWQDVRLLQIGNEIAEIHNLDFKSFGVENVLYSYILQKNEPDFTFLNRICALEGCAFLIYDKALILYSIEYMENMESADEILLDEQSKYQLFDTSGLRYGTCKIVKGKYRGAYDAQNGSNKLLIPNMQFDVSSATDAIRFAKNLLIRENNSIHDGFFYTGNIYPAYTPGAVLDMQIARIPSWDGRMVITAIRNDYIADKSKVFFRKIEVAKNDR</sequence>
<gene>
    <name evidence="1" type="ORF">OBO34_07115</name>
</gene>
<accession>A0A9J6QQ45</accession>
<evidence type="ECO:0000313" key="2">
    <source>
        <dbReference type="Proteomes" id="UP001065549"/>
    </source>
</evidence>
<proteinExistence type="predicted"/>
<name>A0A9J6QQ45_9FIRM</name>
<dbReference type="AlphaFoldDB" id="A0A9J6QQ45"/>